<dbReference type="EMBL" id="JACBXS010000004">
    <property type="protein sequence ID" value="NYS23925.1"/>
    <property type="molecule type" value="Genomic_DNA"/>
</dbReference>
<dbReference type="AlphaFoldDB" id="A0A7Z0HX41"/>
<sequence length="231" mass="24539">MTPKQIPMGLPLPAAMGREDFFVTPANAQALTTVEGWPNWPQGKLVLTGPEGAGKTHLAHLWATEAAGQVLPARAVLLGDPDALIARTKHIALEDAEALVGLPAAEEALFHLHNMILAAQGRLLITAKTPPARWALGLPDLASRLQATAVVALAPPDDALLEAVLVKLFADRQLQVTPSLIAYLLPRMERSLAAAQTLVADLDRRALAGRRPVTRRLAAEVLDEESGGLAE</sequence>
<dbReference type="Gene3D" id="1.10.8.60">
    <property type="match status" value="1"/>
</dbReference>
<organism evidence="1 2">
    <name type="scientific">Rhabdonatronobacter sediminivivens</name>
    <dbReference type="NCBI Taxonomy" id="2743469"/>
    <lineage>
        <taxon>Bacteria</taxon>
        <taxon>Pseudomonadati</taxon>
        <taxon>Pseudomonadota</taxon>
        <taxon>Alphaproteobacteria</taxon>
        <taxon>Rhodobacterales</taxon>
        <taxon>Paracoccaceae</taxon>
        <taxon>Rhabdonatronobacter</taxon>
    </lineage>
</organism>
<gene>
    <name evidence="1" type="ORF">HUK65_02895</name>
</gene>
<dbReference type="SUPFAM" id="SSF52540">
    <property type="entry name" value="P-loop containing nucleoside triphosphate hydrolases"/>
    <property type="match status" value="1"/>
</dbReference>
<dbReference type="InterPro" id="IPR027417">
    <property type="entry name" value="P-loop_NTPase"/>
</dbReference>
<dbReference type="GO" id="GO:0003688">
    <property type="term" value="F:DNA replication origin binding"/>
    <property type="evidence" value="ECO:0007669"/>
    <property type="project" value="TreeGrafter"/>
</dbReference>
<keyword evidence="2" id="KW-1185">Reference proteome</keyword>
<evidence type="ECO:0000313" key="1">
    <source>
        <dbReference type="EMBL" id="NYS23925.1"/>
    </source>
</evidence>
<dbReference type="GO" id="GO:0006270">
    <property type="term" value="P:DNA replication initiation"/>
    <property type="evidence" value="ECO:0007669"/>
    <property type="project" value="TreeGrafter"/>
</dbReference>
<dbReference type="PANTHER" id="PTHR30050:SF5">
    <property type="entry name" value="DNAA REGULATORY INACTIVATOR HDA"/>
    <property type="match status" value="1"/>
</dbReference>
<dbReference type="Gene3D" id="3.40.50.300">
    <property type="entry name" value="P-loop containing nucleotide triphosphate hydrolases"/>
    <property type="match status" value="1"/>
</dbReference>
<protein>
    <submittedName>
        <fullName evidence="1">Chromosomal replication initiator DnaA</fullName>
    </submittedName>
</protein>
<name>A0A7Z0HX41_9RHOB</name>
<comment type="caution">
    <text evidence="1">The sequence shown here is derived from an EMBL/GenBank/DDBJ whole genome shotgun (WGS) entry which is preliminary data.</text>
</comment>
<dbReference type="PANTHER" id="PTHR30050">
    <property type="entry name" value="CHROMOSOMAL REPLICATION INITIATOR PROTEIN DNAA"/>
    <property type="match status" value="1"/>
</dbReference>
<proteinExistence type="predicted"/>
<evidence type="ECO:0000313" key="2">
    <source>
        <dbReference type="Proteomes" id="UP000529417"/>
    </source>
</evidence>
<dbReference type="GO" id="GO:0005886">
    <property type="term" value="C:plasma membrane"/>
    <property type="evidence" value="ECO:0007669"/>
    <property type="project" value="TreeGrafter"/>
</dbReference>
<dbReference type="Proteomes" id="UP000529417">
    <property type="component" value="Unassembled WGS sequence"/>
</dbReference>
<accession>A0A7Z0HX41</accession>
<reference evidence="1 2" key="1">
    <citation type="journal article" date="2000" name="Arch. Microbiol.">
        <title>Rhodobaca bogoriensis gen. nov. and sp. nov., an alkaliphilic purple nonsulfur bacterium from African Rift Valley soda lakes.</title>
        <authorList>
            <person name="Milford A.D."/>
            <person name="Achenbach L.A."/>
            <person name="Jung D.O."/>
            <person name="Madigan M.T."/>
        </authorList>
    </citation>
    <scope>NUCLEOTIDE SEQUENCE [LARGE SCALE GENOMIC DNA]</scope>
    <source>
        <strain evidence="1 2">2376</strain>
    </source>
</reference>